<reference evidence="2" key="1">
    <citation type="submission" date="2023-09" db="EMBL/GenBank/DDBJ databases">
        <title>Paucibacter sp. APW11 Genome sequencing and assembly.</title>
        <authorList>
            <person name="Kim I."/>
        </authorList>
    </citation>
    <scope>NUCLEOTIDE SEQUENCE</scope>
    <source>
        <strain evidence="2">APW11</strain>
    </source>
</reference>
<evidence type="ECO:0000313" key="2">
    <source>
        <dbReference type="EMBL" id="MDT9001668.1"/>
    </source>
</evidence>
<evidence type="ECO:0000259" key="1">
    <source>
        <dbReference type="Pfam" id="PF07589"/>
    </source>
</evidence>
<name>A0ABU3PGP0_9BURK</name>
<dbReference type="NCBIfam" id="TIGR02595">
    <property type="entry name" value="PEP_CTERM"/>
    <property type="match status" value="1"/>
</dbReference>
<gene>
    <name evidence="2" type="ORF">RQP53_20495</name>
</gene>
<protein>
    <submittedName>
        <fullName evidence="2">PEP-CTERM sorting domain-containing protein</fullName>
    </submittedName>
</protein>
<dbReference type="Proteomes" id="UP001246372">
    <property type="component" value="Unassembled WGS sequence"/>
</dbReference>
<organism evidence="2 3">
    <name type="scientific">Roseateles aquae</name>
    <dbReference type="NCBI Taxonomy" id="3077235"/>
    <lineage>
        <taxon>Bacteria</taxon>
        <taxon>Pseudomonadati</taxon>
        <taxon>Pseudomonadota</taxon>
        <taxon>Betaproteobacteria</taxon>
        <taxon>Burkholderiales</taxon>
        <taxon>Sphaerotilaceae</taxon>
        <taxon>Roseateles</taxon>
    </lineage>
</organism>
<sequence length="186" mass="18879">MSVSSFASPTIYVARSDFLTHLAPSSYTESFDGLGNGPSGAQTFGTGPFAFTAFAPSDLYLAGGFLGTSQINEALTVTFGAGVKAFGADFFTTDLNDAFQSVLVTLSLSDGSTTSFTPTSLADSFRGFVSTVDISSFTISGPGSSLYASLDNLTVGTAGNTVPEPGSLALVGLAAAGLFATRRRAA</sequence>
<dbReference type="EMBL" id="JAVXZY010000010">
    <property type="protein sequence ID" value="MDT9001668.1"/>
    <property type="molecule type" value="Genomic_DNA"/>
</dbReference>
<keyword evidence="3" id="KW-1185">Reference proteome</keyword>
<dbReference type="InterPro" id="IPR013424">
    <property type="entry name" value="Ice-binding_C"/>
</dbReference>
<feature type="domain" description="Ice-binding protein C-terminal" evidence="1">
    <location>
        <begin position="161"/>
        <end position="184"/>
    </location>
</feature>
<accession>A0ABU3PGP0</accession>
<comment type="caution">
    <text evidence="2">The sequence shown here is derived from an EMBL/GenBank/DDBJ whole genome shotgun (WGS) entry which is preliminary data.</text>
</comment>
<dbReference type="RefSeq" id="WP_315652549.1">
    <property type="nucleotide sequence ID" value="NZ_JAVXZY010000010.1"/>
</dbReference>
<proteinExistence type="predicted"/>
<dbReference type="Pfam" id="PF07589">
    <property type="entry name" value="PEP-CTERM"/>
    <property type="match status" value="1"/>
</dbReference>
<evidence type="ECO:0000313" key="3">
    <source>
        <dbReference type="Proteomes" id="UP001246372"/>
    </source>
</evidence>